<reference evidence="1" key="1">
    <citation type="submission" date="2024-03" db="EMBL/GenBank/DDBJ databases">
        <authorList>
            <consortium name="ELIXIR-Norway"/>
            <consortium name="Elixir Norway"/>
        </authorList>
    </citation>
    <scope>NUCLEOTIDE SEQUENCE</scope>
</reference>
<name>A0ABP1BVS2_9BRYO</name>
<accession>A0ABP1BVS2</accession>
<sequence length="114" mass="12653">MTGFGHFSTVVSDIIRFSRHWMRPFLSRRISYPPVLKLLDAAISRPSHLISSGSQWREVGGTKGSNFCELGLQKERHVSHAQKAANLASLPTQGQESKDLGGSLYYCSLQMDST</sequence>
<gene>
    <name evidence="1" type="ORF">CSSPJE1EN2_LOCUS21925</name>
</gene>
<evidence type="ECO:0000313" key="1">
    <source>
        <dbReference type="EMBL" id="CAK9880526.1"/>
    </source>
</evidence>
<dbReference type="EMBL" id="OZ023708">
    <property type="protein sequence ID" value="CAK9880526.1"/>
    <property type="molecule type" value="Genomic_DNA"/>
</dbReference>
<keyword evidence="2" id="KW-1185">Reference proteome</keyword>
<organism evidence="1 2">
    <name type="scientific">Sphagnum jensenii</name>
    <dbReference type="NCBI Taxonomy" id="128206"/>
    <lineage>
        <taxon>Eukaryota</taxon>
        <taxon>Viridiplantae</taxon>
        <taxon>Streptophyta</taxon>
        <taxon>Embryophyta</taxon>
        <taxon>Bryophyta</taxon>
        <taxon>Sphagnophytina</taxon>
        <taxon>Sphagnopsida</taxon>
        <taxon>Sphagnales</taxon>
        <taxon>Sphagnaceae</taxon>
        <taxon>Sphagnum</taxon>
    </lineage>
</organism>
<proteinExistence type="predicted"/>
<evidence type="ECO:0000313" key="2">
    <source>
        <dbReference type="Proteomes" id="UP001497522"/>
    </source>
</evidence>
<dbReference type="Proteomes" id="UP001497522">
    <property type="component" value="Chromosome 7"/>
</dbReference>
<protein>
    <submittedName>
        <fullName evidence="1">Uncharacterized protein</fullName>
    </submittedName>
</protein>